<evidence type="ECO:0000256" key="1">
    <source>
        <dbReference type="ARBA" id="ARBA00011083"/>
    </source>
</evidence>
<dbReference type="Gene3D" id="3.40.50.880">
    <property type="match status" value="1"/>
</dbReference>
<accession>A0AAV7EN72</accession>
<evidence type="ECO:0000259" key="2">
    <source>
        <dbReference type="Pfam" id="PF00117"/>
    </source>
</evidence>
<dbReference type="AlphaFoldDB" id="A0AAV7EN72"/>
<feature type="domain" description="Glutamine amidotransferase" evidence="2">
    <location>
        <begin position="97"/>
        <end position="208"/>
    </location>
</feature>
<dbReference type="PANTHER" id="PTHR42695:SF5">
    <property type="entry name" value="GLUTAMINE AMIDOTRANSFERASE YLR126C-RELATED"/>
    <property type="match status" value="1"/>
</dbReference>
<dbReference type="SUPFAM" id="SSF52317">
    <property type="entry name" value="Class I glutamine amidotransferase-like"/>
    <property type="match status" value="1"/>
</dbReference>
<gene>
    <name evidence="3" type="ORF">H6P81_010143</name>
</gene>
<reference evidence="3 4" key="1">
    <citation type="submission" date="2021-07" db="EMBL/GenBank/DDBJ databases">
        <title>The Aristolochia fimbriata genome: insights into angiosperm evolution, floral development and chemical biosynthesis.</title>
        <authorList>
            <person name="Jiao Y."/>
        </authorList>
    </citation>
    <scope>NUCLEOTIDE SEQUENCE [LARGE SCALE GENOMIC DNA]</scope>
    <source>
        <strain evidence="3">IBCAS-2021</strain>
        <tissue evidence="3">Leaf</tissue>
    </source>
</reference>
<keyword evidence="4" id="KW-1185">Reference proteome</keyword>
<dbReference type="CDD" id="cd01741">
    <property type="entry name" value="GATase1_1"/>
    <property type="match status" value="1"/>
</dbReference>
<dbReference type="InterPro" id="IPR044992">
    <property type="entry name" value="ChyE-like"/>
</dbReference>
<dbReference type="PROSITE" id="PS51273">
    <property type="entry name" value="GATASE_TYPE_1"/>
    <property type="match status" value="1"/>
</dbReference>
<dbReference type="GO" id="GO:0005829">
    <property type="term" value="C:cytosol"/>
    <property type="evidence" value="ECO:0007669"/>
    <property type="project" value="TreeGrafter"/>
</dbReference>
<comment type="caution">
    <text evidence="3">The sequence shown here is derived from an EMBL/GenBank/DDBJ whole genome shotgun (WGS) entry which is preliminary data.</text>
</comment>
<protein>
    <recommendedName>
        <fullName evidence="2">Glutamine amidotransferase domain-containing protein</fullName>
    </recommendedName>
</protein>
<sequence length="257" mass="28357">MAQAKVSDRGRRFAVLRTGHATEYTERTYGGYGRMLERLLRDGGDEEWDIFSVIDGDFSFLEKGGDHLLRSYNGFVITGSSADAHAEDVPWILRLCELLRFLHLNQKKLLGICFGHQILARALGGETGRAAVGWELGAKSLHIDTETVSKLYGVQISSPLNAIESHRDQVSRPPPGSVVLASSAKTNIEMFSVGDHVLGIQCHPEFSKDVMLDIIQSRRAAKSISDEVANEAIQSFEKNELDPTELQALCKAFLKGN</sequence>
<organism evidence="3 4">
    <name type="scientific">Aristolochia fimbriata</name>
    <name type="common">White veined hardy Dutchman's pipe vine</name>
    <dbReference type="NCBI Taxonomy" id="158543"/>
    <lineage>
        <taxon>Eukaryota</taxon>
        <taxon>Viridiplantae</taxon>
        <taxon>Streptophyta</taxon>
        <taxon>Embryophyta</taxon>
        <taxon>Tracheophyta</taxon>
        <taxon>Spermatophyta</taxon>
        <taxon>Magnoliopsida</taxon>
        <taxon>Magnoliidae</taxon>
        <taxon>Piperales</taxon>
        <taxon>Aristolochiaceae</taxon>
        <taxon>Aristolochia</taxon>
    </lineage>
</organism>
<dbReference type="InterPro" id="IPR029062">
    <property type="entry name" value="Class_I_gatase-like"/>
</dbReference>
<dbReference type="PANTHER" id="PTHR42695">
    <property type="entry name" value="GLUTAMINE AMIDOTRANSFERASE YLR126C-RELATED"/>
    <property type="match status" value="1"/>
</dbReference>
<evidence type="ECO:0000313" key="4">
    <source>
        <dbReference type="Proteomes" id="UP000825729"/>
    </source>
</evidence>
<dbReference type="EMBL" id="JAINDJ010000004">
    <property type="protein sequence ID" value="KAG9450178.1"/>
    <property type="molecule type" value="Genomic_DNA"/>
</dbReference>
<name>A0AAV7EN72_ARIFI</name>
<evidence type="ECO:0000313" key="3">
    <source>
        <dbReference type="EMBL" id="KAG9450178.1"/>
    </source>
</evidence>
<comment type="similarity">
    <text evidence="1">Belongs to the peptidase C26 family.</text>
</comment>
<dbReference type="Proteomes" id="UP000825729">
    <property type="component" value="Unassembled WGS sequence"/>
</dbReference>
<dbReference type="InterPro" id="IPR017926">
    <property type="entry name" value="GATASE"/>
</dbReference>
<proteinExistence type="inferred from homology"/>
<dbReference type="Pfam" id="PF00117">
    <property type="entry name" value="GATase"/>
    <property type="match status" value="1"/>
</dbReference>